<organism evidence="4">
    <name type="scientific">freshwater metagenome</name>
    <dbReference type="NCBI Taxonomy" id="449393"/>
    <lineage>
        <taxon>unclassified sequences</taxon>
        <taxon>metagenomes</taxon>
        <taxon>ecological metagenomes</taxon>
    </lineage>
</organism>
<gene>
    <name evidence="3" type="ORF">UFOPK3573_00697</name>
    <name evidence="4" type="ORF">UFOPK3879_00836</name>
</gene>
<keyword evidence="1" id="KW-1133">Transmembrane helix</keyword>
<evidence type="ECO:0000259" key="2">
    <source>
        <dbReference type="SMART" id="SM01235"/>
    </source>
</evidence>
<dbReference type="EMBL" id="CAFBNR010000034">
    <property type="protein sequence ID" value="CAB4963855.1"/>
    <property type="molecule type" value="Genomic_DNA"/>
</dbReference>
<dbReference type="InterPro" id="IPR025992">
    <property type="entry name" value="Haem-bd"/>
</dbReference>
<sequence length="254" mass="28063">MREQNWTNLGRILMSRHTLSTYGESMKISKLTKLTRVIIDWAWDLVKTFKFTAVVVGIMAIAFIGFSVLIGMPPFGFVVIIGFVAAPTVWYIVRAQRTSTSTVSKLTNLRLLSVIFAATLGTMVVIQAIPYGRSHSNPPITGEPLWATPRTRELMVRACFGCHSNEVEYPSYASVAPISWVVQSHVDEGRQAVNYSEFDKGQRGAKNTVIAITSGFMPPSYYTQFGRHPEAKLTKAEMAELIAGLKATPGLTRG</sequence>
<accession>A0A6J7L7L7</accession>
<keyword evidence="1" id="KW-0472">Membrane</keyword>
<protein>
    <submittedName>
        <fullName evidence="4">Unannotated protein</fullName>
    </submittedName>
</protein>
<name>A0A6J7L7L7_9ZZZZ</name>
<dbReference type="Pfam" id="PF14376">
    <property type="entry name" value="Haem_bd"/>
    <property type="match status" value="1"/>
</dbReference>
<keyword evidence="1" id="KW-0812">Transmembrane</keyword>
<feature type="domain" description="Haem-binding" evidence="2">
    <location>
        <begin position="120"/>
        <end position="249"/>
    </location>
</feature>
<feature type="transmembrane region" description="Helical" evidence="1">
    <location>
        <begin position="51"/>
        <end position="69"/>
    </location>
</feature>
<dbReference type="EMBL" id="CAFBMJ010000042">
    <property type="protein sequence ID" value="CAB4902068.1"/>
    <property type="molecule type" value="Genomic_DNA"/>
</dbReference>
<dbReference type="AlphaFoldDB" id="A0A6J7L7L7"/>
<dbReference type="SMART" id="SM01235">
    <property type="entry name" value="Haem_bd"/>
    <property type="match status" value="1"/>
</dbReference>
<reference evidence="4" key="1">
    <citation type="submission" date="2020-05" db="EMBL/GenBank/DDBJ databases">
        <authorList>
            <person name="Chiriac C."/>
            <person name="Salcher M."/>
            <person name="Ghai R."/>
            <person name="Kavagutti S V."/>
        </authorList>
    </citation>
    <scope>NUCLEOTIDE SEQUENCE</scope>
</reference>
<feature type="transmembrane region" description="Helical" evidence="1">
    <location>
        <begin position="109"/>
        <end position="129"/>
    </location>
</feature>
<proteinExistence type="predicted"/>
<evidence type="ECO:0000313" key="3">
    <source>
        <dbReference type="EMBL" id="CAB4902068.1"/>
    </source>
</evidence>
<feature type="transmembrane region" description="Helical" evidence="1">
    <location>
        <begin position="75"/>
        <end position="93"/>
    </location>
</feature>
<evidence type="ECO:0000313" key="4">
    <source>
        <dbReference type="EMBL" id="CAB4963855.1"/>
    </source>
</evidence>
<evidence type="ECO:0000256" key="1">
    <source>
        <dbReference type="SAM" id="Phobius"/>
    </source>
</evidence>